<feature type="transmembrane region" description="Helical" evidence="1">
    <location>
        <begin position="44"/>
        <end position="71"/>
    </location>
</feature>
<sequence length="136" mass="14959">MAGNGELEETNVPLLEDLASKVPKTLDDSDQNLPRRVWIESKKLWYIVGPTIFSRLVSYAMLAITLAFAGHLGDLELAAISIVNNVVIGFDFGLLLLGQPTTDVAEMFAVVCWWMITTSLQLCLSISSREIFAMPA</sequence>
<comment type="caution">
    <text evidence="2">The sequence shown here is derived from an EMBL/GenBank/DDBJ whole genome shotgun (WGS) entry which is preliminary data.</text>
</comment>
<keyword evidence="1" id="KW-0472">Membrane</keyword>
<keyword evidence="1" id="KW-0812">Transmembrane</keyword>
<feature type="transmembrane region" description="Helical" evidence="1">
    <location>
        <begin position="104"/>
        <end position="127"/>
    </location>
</feature>
<organism evidence="2 3">
    <name type="scientific">Citrus x changshan-huyou</name>
    <dbReference type="NCBI Taxonomy" id="2935761"/>
    <lineage>
        <taxon>Eukaryota</taxon>
        <taxon>Viridiplantae</taxon>
        <taxon>Streptophyta</taxon>
        <taxon>Embryophyta</taxon>
        <taxon>Tracheophyta</taxon>
        <taxon>Spermatophyta</taxon>
        <taxon>Magnoliopsida</taxon>
        <taxon>eudicotyledons</taxon>
        <taxon>Gunneridae</taxon>
        <taxon>Pentapetalae</taxon>
        <taxon>rosids</taxon>
        <taxon>malvids</taxon>
        <taxon>Sapindales</taxon>
        <taxon>Rutaceae</taxon>
        <taxon>Aurantioideae</taxon>
        <taxon>Citrus</taxon>
    </lineage>
</organism>
<evidence type="ECO:0000313" key="2">
    <source>
        <dbReference type="EMBL" id="KAK9228588.1"/>
    </source>
</evidence>
<keyword evidence="3" id="KW-1185">Reference proteome</keyword>
<dbReference type="AlphaFoldDB" id="A0AAP0MX33"/>
<reference evidence="2 3" key="1">
    <citation type="submission" date="2024-05" db="EMBL/GenBank/DDBJ databases">
        <title>Haplotype-resolved chromosome-level genome assembly of Huyou (Citrus changshanensis).</title>
        <authorList>
            <person name="Miao C."/>
            <person name="Chen W."/>
            <person name="Wu Y."/>
            <person name="Wang L."/>
            <person name="Zhao S."/>
            <person name="Grierson D."/>
            <person name="Xu C."/>
            <person name="Chen K."/>
        </authorList>
    </citation>
    <scope>NUCLEOTIDE SEQUENCE [LARGE SCALE GENOMIC DNA]</scope>
    <source>
        <strain evidence="2">01-14</strain>
        <tissue evidence="2">Leaf</tissue>
    </source>
</reference>
<proteinExistence type="predicted"/>
<evidence type="ECO:0000313" key="3">
    <source>
        <dbReference type="Proteomes" id="UP001428341"/>
    </source>
</evidence>
<feature type="transmembrane region" description="Helical" evidence="1">
    <location>
        <begin position="77"/>
        <end position="97"/>
    </location>
</feature>
<dbReference type="Proteomes" id="UP001428341">
    <property type="component" value="Unassembled WGS sequence"/>
</dbReference>
<keyword evidence="1" id="KW-1133">Transmembrane helix</keyword>
<protein>
    <submittedName>
        <fullName evidence="2">Uncharacterized protein</fullName>
    </submittedName>
</protein>
<dbReference type="EMBL" id="JBCGBO010000001">
    <property type="protein sequence ID" value="KAK9228588.1"/>
    <property type="molecule type" value="Genomic_DNA"/>
</dbReference>
<gene>
    <name evidence="2" type="ORF">WN944_021540</name>
</gene>
<evidence type="ECO:0000256" key="1">
    <source>
        <dbReference type="SAM" id="Phobius"/>
    </source>
</evidence>
<dbReference type="PANTHER" id="PTHR11206">
    <property type="entry name" value="MULTIDRUG RESISTANCE PROTEIN"/>
    <property type="match status" value="1"/>
</dbReference>
<accession>A0AAP0MX33</accession>
<name>A0AAP0MX33_9ROSI</name>